<keyword evidence="1" id="KW-1133">Transmembrane helix</keyword>
<dbReference type="Proteomes" id="UP000184396">
    <property type="component" value="Unassembled WGS sequence"/>
</dbReference>
<keyword evidence="3" id="KW-1185">Reference proteome</keyword>
<evidence type="ECO:0000256" key="1">
    <source>
        <dbReference type="SAM" id="Phobius"/>
    </source>
</evidence>
<sequence length="260" mass="29043">MKKSIIITCIVIAAISFFGFNYLSQNKSDEKALNIASIEVTTEAKKSDADFIYGIGPRFGPIKKEIIHNDLSITHFLDDMQQDRITSIESIELIVIENDVESNKRIKAKSSEFNEAQINLLKSINYSDGFKLRIDYKEKHFGSTELFDAYSTPHHTVVPETQAEYIYGKSALINFFVENTKAATAQIPEDKLKPAKLYFTVTKEGSIENVNLDRSPGFPEIDDLMTLLISETPGGWIPASNAKGDNVDQELVVSFGLMGC</sequence>
<organism evidence="2 3">
    <name type="scientific">Algibacter luteus</name>
    <dbReference type="NCBI Taxonomy" id="1178825"/>
    <lineage>
        <taxon>Bacteria</taxon>
        <taxon>Pseudomonadati</taxon>
        <taxon>Bacteroidota</taxon>
        <taxon>Flavobacteriia</taxon>
        <taxon>Flavobacteriales</taxon>
        <taxon>Flavobacteriaceae</taxon>
        <taxon>Algibacter</taxon>
    </lineage>
</organism>
<dbReference type="STRING" id="1178825.SAMN05216261_2780"/>
<evidence type="ECO:0000313" key="2">
    <source>
        <dbReference type="EMBL" id="SHJ09646.1"/>
    </source>
</evidence>
<keyword evidence="1" id="KW-0812">Transmembrane</keyword>
<dbReference type="RefSeq" id="WP_019388336.1">
    <property type="nucleotide sequence ID" value="NZ_ALIH01000012.1"/>
</dbReference>
<dbReference type="OrthoDB" id="1436672at2"/>
<reference evidence="2 3" key="1">
    <citation type="submission" date="2016-11" db="EMBL/GenBank/DDBJ databases">
        <authorList>
            <person name="Jaros S."/>
            <person name="Januszkiewicz K."/>
            <person name="Wedrychowicz H."/>
        </authorList>
    </citation>
    <scope>NUCLEOTIDE SEQUENCE [LARGE SCALE GENOMIC DNA]</scope>
    <source>
        <strain evidence="2 3">CGMCC 1.12213</strain>
    </source>
</reference>
<gene>
    <name evidence="2" type="ORF">SAMN05216261_2780</name>
</gene>
<accession>A0A1M6GI82</accession>
<protein>
    <recommendedName>
        <fullName evidence="4">TonB protein C-terminal</fullName>
    </recommendedName>
</protein>
<evidence type="ECO:0008006" key="4">
    <source>
        <dbReference type="Google" id="ProtNLM"/>
    </source>
</evidence>
<feature type="transmembrane region" description="Helical" evidence="1">
    <location>
        <begin position="5"/>
        <end position="23"/>
    </location>
</feature>
<proteinExistence type="predicted"/>
<dbReference type="eggNOG" id="ENOG5031SA0">
    <property type="taxonomic scope" value="Bacteria"/>
</dbReference>
<evidence type="ECO:0000313" key="3">
    <source>
        <dbReference type="Proteomes" id="UP000184396"/>
    </source>
</evidence>
<dbReference type="AlphaFoldDB" id="A0A1M6GI82"/>
<name>A0A1M6GI82_9FLAO</name>
<dbReference type="EMBL" id="FQYK01000008">
    <property type="protein sequence ID" value="SHJ09646.1"/>
    <property type="molecule type" value="Genomic_DNA"/>
</dbReference>
<keyword evidence="1" id="KW-0472">Membrane</keyword>